<dbReference type="InterPro" id="IPR017441">
    <property type="entry name" value="Protein_kinase_ATP_BS"/>
</dbReference>
<dbReference type="SMART" id="SM00220">
    <property type="entry name" value="S_TKc"/>
    <property type="match status" value="1"/>
</dbReference>
<dbReference type="GO" id="GO:0004674">
    <property type="term" value="F:protein serine/threonine kinase activity"/>
    <property type="evidence" value="ECO:0007669"/>
    <property type="project" value="UniProtKB-KW"/>
</dbReference>
<comment type="similarity">
    <text evidence="6">Belongs to the protein kinase superfamily.</text>
</comment>
<dbReference type="PROSITE" id="PS00107">
    <property type="entry name" value="PROTEIN_KINASE_ATP"/>
    <property type="match status" value="1"/>
</dbReference>
<dbReference type="Gene3D" id="3.30.200.20">
    <property type="entry name" value="Phosphorylase Kinase, domain 1"/>
    <property type="match status" value="1"/>
</dbReference>
<dbReference type="PANTHER" id="PTHR48011">
    <property type="entry name" value="CCR4-NOT TRANSCRIPTIONAL COMPLEX SUBUNIT CAF120-RELATED"/>
    <property type="match status" value="1"/>
</dbReference>
<keyword evidence="4 5" id="KW-0067">ATP-binding</keyword>
<protein>
    <recommendedName>
        <fullName evidence="7">Protein kinase domain-containing protein</fullName>
    </recommendedName>
</protein>
<dbReference type="InterPro" id="IPR011009">
    <property type="entry name" value="Kinase-like_dom_sf"/>
</dbReference>
<dbReference type="Proteomes" id="UP000607653">
    <property type="component" value="Unassembled WGS sequence"/>
</dbReference>
<feature type="domain" description="Protein kinase" evidence="7">
    <location>
        <begin position="6"/>
        <end position="274"/>
    </location>
</feature>
<dbReference type="PROSITE" id="PS00108">
    <property type="entry name" value="PROTEIN_KINASE_ST"/>
    <property type="match status" value="1"/>
</dbReference>
<evidence type="ECO:0000259" key="7">
    <source>
        <dbReference type="PROSITE" id="PS50011"/>
    </source>
</evidence>
<dbReference type="InterPro" id="IPR000719">
    <property type="entry name" value="Prot_kinase_dom"/>
</dbReference>
<name>A0A822Z1H9_NELNU</name>
<evidence type="ECO:0000256" key="2">
    <source>
        <dbReference type="ARBA" id="ARBA00022741"/>
    </source>
</evidence>
<dbReference type="CDD" id="cd06606">
    <property type="entry name" value="STKc_MAPKKK"/>
    <property type="match status" value="1"/>
</dbReference>
<accession>A0A822Z1H9</accession>
<reference evidence="8 9" key="1">
    <citation type="journal article" date="2020" name="Mol. Biol. Evol.">
        <title>Distinct Expression and Methylation Patterns for Genes with Different Fates following a Single Whole-Genome Duplication in Flowering Plants.</title>
        <authorList>
            <person name="Shi T."/>
            <person name="Rahmani R.S."/>
            <person name="Gugger P.F."/>
            <person name="Wang M."/>
            <person name="Li H."/>
            <person name="Zhang Y."/>
            <person name="Li Z."/>
            <person name="Wang Q."/>
            <person name="Van de Peer Y."/>
            <person name="Marchal K."/>
            <person name="Chen J."/>
        </authorList>
    </citation>
    <scope>NUCLEOTIDE SEQUENCE [LARGE SCALE GENOMIC DNA]</scope>
    <source>
        <tissue evidence="8">Leaf</tissue>
    </source>
</reference>
<sequence length="325" mass="36143">MEKATWIRGKTIGRGSYSVVSLAETNHHLLPPVIAVKSSDYSMSGSIQEERKILTQLQDCPQVIHCYGDDVTVEDGFIIYNLWLEYASGGSLHDRIVRSGGGLPESEVRRYTRSILRGLSHIHKCGFVHCDLKPENLLLVPSSSSKGRSSVKIADLGLSKRVGEDMLCREDGMLLRTTPLYAAPESIKCCLYEPCSDIWSLGCTVINMITGKDAWDFPPEADVDLFLNKIGNNPVVPEIPEKLSIEGKDFLNLCFVRDEALRWTADMLLLHPFVSVDDENDEGGEETKGAQVETGKFEFVQSPRQVFDFPPCGEKTRICAELPGF</sequence>
<dbReference type="SUPFAM" id="SSF56112">
    <property type="entry name" value="Protein kinase-like (PK-like)"/>
    <property type="match status" value="1"/>
</dbReference>
<dbReference type="Pfam" id="PF00069">
    <property type="entry name" value="Pkinase"/>
    <property type="match status" value="1"/>
</dbReference>
<dbReference type="Gene3D" id="1.10.510.10">
    <property type="entry name" value="Transferase(Phosphotransferase) domain 1"/>
    <property type="match status" value="1"/>
</dbReference>
<dbReference type="EMBL" id="DUZY01000004">
    <property type="protein sequence ID" value="DAD37315.1"/>
    <property type="molecule type" value="Genomic_DNA"/>
</dbReference>
<evidence type="ECO:0000313" key="8">
    <source>
        <dbReference type="EMBL" id="DAD37315.1"/>
    </source>
</evidence>
<evidence type="ECO:0000256" key="3">
    <source>
        <dbReference type="ARBA" id="ARBA00022777"/>
    </source>
</evidence>
<keyword evidence="2 5" id="KW-0547">Nucleotide-binding</keyword>
<evidence type="ECO:0000256" key="5">
    <source>
        <dbReference type="PROSITE-ProRule" id="PRU10141"/>
    </source>
</evidence>
<keyword evidence="3" id="KW-0418">Kinase</keyword>
<dbReference type="GO" id="GO:0005524">
    <property type="term" value="F:ATP binding"/>
    <property type="evidence" value="ECO:0007669"/>
    <property type="project" value="UniProtKB-UniRule"/>
</dbReference>
<comment type="caution">
    <text evidence="8">The sequence shown here is derived from an EMBL/GenBank/DDBJ whole genome shotgun (WGS) entry which is preliminary data.</text>
</comment>
<evidence type="ECO:0000313" key="9">
    <source>
        <dbReference type="Proteomes" id="UP000607653"/>
    </source>
</evidence>
<dbReference type="PANTHER" id="PTHR48011:SF56">
    <property type="entry name" value="PROTEIN KINASE DOMAIN-CONTAINING PROTEIN"/>
    <property type="match status" value="1"/>
</dbReference>
<dbReference type="InterPro" id="IPR052751">
    <property type="entry name" value="Plant_MAPKKK"/>
</dbReference>
<dbReference type="PROSITE" id="PS50011">
    <property type="entry name" value="PROTEIN_KINASE_DOM"/>
    <property type="match status" value="1"/>
</dbReference>
<keyword evidence="1" id="KW-0808">Transferase</keyword>
<evidence type="ECO:0000256" key="4">
    <source>
        <dbReference type="ARBA" id="ARBA00022840"/>
    </source>
</evidence>
<keyword evidence="6" id="KW-0723">Serine/threonine-protein kinase</keyword>
<organism evidence="8 9">
    <name type="scientific">Nelumbo nucifera</name>
    <name type="common">Sacred lotus</name>
    <dbReference type="NCBI Taxonomy" id="4432"/>
    <lineage>
        <taxon>Eukaryota</taxon>
        <taxon>Viridiplantae</taxon>
        <taxon>Streptophyta</taxon>
        <taxon>Embryophyta</taxon>
        <taxon>Tracheophyta</taxon>
        <taxon>Spermatophyta</taxon>
        <taxon>Magnoliopsida</taxon>
        <taxon>Proteales</taxon>
        <taxon>Nelumbonaceae</taxon>
        <taxon>Nelumbo</taxon>
    </lineage>
</organism>
<evidence type="ECO:0000256" key="6">
    <source>
        <dbReference type="RuleBase" id="RU000304"/>
    </source>
</evidence>
<feature type="binding site" evidence="5">
    <location>
        <position position="37"/>
    </location>
    <ligand>
        <name>ATP</name>
        <dbReference type="ChEBI" id="CHEBI:30616"/>
    </ligand>
</feature>
<dbReference type="AlphaFoldDB" id="A0A822Z1H9"/>
<proteinExistence type="inferred from homology"/>
<keyword evidence="9" id="KW-1185">Reference proteome</keyword>
<dbReference type="InterPro" id="IPR008271">
    <property type="entry name" value="Ser/Thr_kinase_AS"/>
</dbReference>
<gene>
    <name evidence="8" type="ORF">HUJ06_007956</name>
</gene>
<evidence type="ECO:0000256" key="1">
    <source>
        <dbReference type="ARBA" id="ARBA00022679"/>
    </source>
</evidence>